<feature type="domain" description="U-box" evidence="10">
    <location>
        <begin position="275"/>
        <end position="349"/>
    </location>
</feature>
<evidence type="ECO:0000256" key="7">
    <source>
        <dbReference type="ARBA" id="ARBA00022786"/>
    </source>
</evidence>
<comment type="function">
    <text evidence="2">Functions as an E3 ubiquitin ligase.</text>
</comment>
<evidence type="ECO:0000313" key="11">
    <source>
        <dbReference type="EMBL" id="CAI0382143.1"/>
    </source>
</evidence>
<dbReference type="FunFam" id="3.30.40.10:FF:000442">
    <property type="entry name" value="RING-type E3 ubiquitin transferase"/>
    <property type="match status" value="1"/>
</dbReference>
<dbReference type="SUPFAM" id="SSF57850">
    <property type="entry name" value="RING/U-box"/>
    <property type="match status" value="1"/>
</dbReference>
<dbReference type="Gene3D" id="3.30.40.10">
    <property type="entry name" value="Zinc/RING finger domain, C3HC4 (zinc finger)"/>
    <property type="match status" value="1"/>
</dbReference>
<evidence type="ECO:0000256" key="4">
    <source>
        <dbReference type="ARBA" id="ARBA00012483"/>
    </source>
</evidence>
<dbReference type="Gene3D" id="1.20.930.20">
    <property type="entry name" value="Adaptor protein Cbl, N-terminal domain"/>
    <property type="match status" value="1"/>
</dbReference>
<dbReference type="PANTHER" id="PTHR23315:SF349">
    <property type="entry name" value="U-BOX DOMAIN-CONTAINING PROTEIN 15"/>
    <property type="match status" value="1"/>
</dbReference>
<dbReference type="Gene3D" id="1.25.10.10">
    <property type="entry name" value="Leucine-rich Repeat Variant"/>
    <property type="match status" value="2"/>
</dbReference>
<gene>
    <name evidence="11" type="ORF">LITE_LOCUS3443</name>
</gene>
<name>A0AAV0HBJ3_9ROSI</name>
<keyword evidence="7" id="KW-0833">Ubl conjugation pathway</keyword>
<evidence type="ECO:0000256" key="2">
    <source>
        <dbReference type="ARBA" id="ARBA00003861"/>
    </source>
</evidence>
<evidence type="ECO:0000256" key="8">
    <source>
        <dbReference type="PROSITE-ProRule" id="PRU00259"/>
    </source>
</evidence>
<dbReference type="GO" id="GO:0061630">
    <property type="term" value="F:ubiquitin protein ligase activity"/>
    <property type="evidence" value="ECO:0007669"/>
    <property type="project" value="UniProtKB-EC"/>
</dbReference>
<feature type="compositionally biased region" description="Acidic residues" evidence="9">
    <location>
        <begin position="1"/>
        <end position="16"/>
    </location>
</feature>
<dbReference type="CDD" id="cd21037">
    <property type="entry name" value="MLKL_NTD"/>
    <property type="match status" value="1"/>
</dbReference>
<dbReference type="SMART" id="SM00185">
    <property type="entry name" value="ARM"/>
    <property type="match status" value="5"/>
</dbReference>
<keyword evidence="12" id="KW-1185">Reference proteome</keyword>
<organism evidence="11 12">
    <name type="scientific">Linum tenue</name>
    <dbReference type="NCBI Taxonomy" id="586396"/>
    <lineage>
        <taxon>Eukaryota</taxon>
        <taxon>Viridiplantae</taxon>
        <taxon>Streptophyta</taxon>
        <taxon>Embryophyta</taxon>
        <taxon>Tracheophyta</taxon>
        <taxon>Spermatophyta</taxon>
        <taxon>Magnoliopsida</taxon>
        <taxon>eudicotyledons</taxon>
        <taxon>Gunneridae</taxon>
        <taxon>Pentapetalae</taxon>
        <taxon>rosids</taxon>
        <taxon>fabids</taxon>
        <taxon>Malpighiales</taxon>
        <taxon>Linaceae</taxon>
        <taxon>Linum</taxon>
    </lineage>
</organism>
<dbReference type="Pfam" id="PF04564">
    <property type="entry name" value="U-box"/>
    <property type="match status" value="1"/>
</dbReference>
<dbReference type="InterPro" id="IPR016024">
    <property type="entry name" value="ARM-type_fold"/>
</dbReference>
<dbReference type="PROSITE" id="PS50176">
    <property type="entry name" value="ARM_REPEAT"/>
    <property type="match status" value="2"/>
</dbReference>
<feature type="repeat" description="ARM" evidence="8">
    <location>
        <begin position="411"/>
        <end position="453"/>
    </location>
</feature>
<dbReference type="AlphaFoldDB" id="A0AAV0HBJ3"/>
<dbReference type="InterPro" id="IPR003613">
    <property type="entry name" value="Ubox_domain"/>
</dbReference>
<evidence type="ECO:0000313" key="12">
    <source>
        <dbReference type="Proteomes" id="UP001154282"/>
    </source>
</evidence>
<evidence type="ECO:0000256" key="1">
    <source>
        <dbReference type="ARBA" id="ARBA00000900"/>
    </source>
</evidence>
<evidence type="ECO:0000256" key="6">
    <source>
        <dbReference type="ARBA" id="ARBA00022737"/>
    </source>
</evidence>
<dbReference type="GO" id="GO:0007166">
    <property type="term" value="P:cell surface receptor signaling pathway"/>
    <property type="evidence" value="ECO:0007669"/>
    <property type="project" value="InterPro"/>
</dbReference>
<dbReference type="InterPro" id="IPR059179">
    <property type="entry name" value="MLKL-like_MCAfunc"/>
</dbReference>
<dbReference type="InterPro" id="IPR000225">
    <property type="entry name" value="Armadillo"/>
</dbReference>
<dbReference type="EMBL" id="CAMGYJ010000002">
    <property type="protein sequence ID" value="CAI0382143.1"/>
    <property type="molecule type" value="Genomic_DNA"/>
</dbReference>
<evidence type="ECO:0000256" key="5">
    <source>
        <dbReference type="ARBA" id="ARBA00022679"/>
    </source>
</evidence>
<dbReference type="SMART" id="SM00504">
    <property type="entry name" value="Ubox"/>
    <property type="match status" value="1"/>
</dbReference>
<proteinExistence type="predicted"/>
<dbReference type="SUPFAM" id="SSF48371">
    <property type="entry name" value="ARM repeat"/>
    <property type="match status" value="1"/>
</dbReference>
<dbReference type="InterPro" id="IPR036537">
    <property type="entry name" value="Adaptor_Cbl_N_dom_sf"/>
</dbReference>
<dbReference type="InterPro" id="IPR058678">
    <property type="entry name" value="ARM_PUB"/>
</dbReference>
<protein>
    <recommendedName>
        <fullName evidence="4">RING-type E3 ubiquitin transferase</fullName>
        <ecNumber evidence="4">2.3.2.27</ecNumber>
    </recommendedName>
</protein>
<keyword evidence="6" id="KW-0677">Repeat</keyword>
<dbReference type="CDD" id="cd16664">
    <property type="entry name" value="RING-Ubox_PUB"/>
    <property type="match status" value="1"/>
</dbReference>
<dbReference type="GO" id="GO:0016567">
    <property type="term" value="P:protein ubiquitination"/>
    <property type="evidence" value="ECO:0007669"/>
    <property type="project" value="InterPro"/>
</dbReference>
<comment type="pathway">
    <text evidence="3">Protein modification; protein ubiquitination.</text>
</comment>
<evidence type="ECO:0000256" key="9">
    <source>
        <dbReference type="SAM" id="MobiDB-lite"/>
    </source>
</evidence>
<dbReference type="InterPro" id="IPR011989">
    <property type="entry name" value="ARM-like"/>
</dbReference>
<dbReference type="FunFam" id="1.25.10.10:FF:000082">
    <property type="entry name" value="RING-type E3 ubiquitin transferase"/>
    <property type="match status" value="1"/>
</dbReference>
<feature type="repeat" description="ARM" evidence="8">
    <location>
        <begin position="452"/>
        <end position="494"/>
    </location>
</feature>
<dbReference type="InterPro" id="IPR057623">
    <property type="entry name" value="PUB12-19-like_N"/>
</dbReference>
<reference evidence="11" key="1">
    <citation type="submission" date="2022-08" db="EMBL/GenBank/DDBJ databases">
        <authorList>
            <person name="Gutierrez-Valencia J."/>
        </authorList>
    </citation>
    <scope>NUCLEOTIDE SEQUENCE</scope>
</reference>
<dbReference type="EC" id="2.3.2.27" evidence="4"/>
<evidence type="ECO:0000256" key="3">
    <source>
        <dbReference type="ARBA" id="ARBA00004906"/>
    </source>
</evidence>
<dbReference type="InterPro" id="IPR045210">
    <property type="entry name" value="RING-Ubox_PUB"/>
</dbReference>
<dbReference type="Pfam" id="PF25598">
    <property type="entry name" value="ARM_PUB"/>
    <property type="match status" value="1"/>
</dbReference>
<dbReference type="Pfam" id="PF25368">
    <property type="entry name" value="PUB10_N"/>
    <property type="match status" value="1"/>
</dbReference>
<dbReference type="InterPro" id="IPR013083">
    <property type="entry name" value="Znf_RING/FYVE/PHD"/>
</dbReference>
<dbReference type="Proteomes" id="UP001154282">
    <property type="component" value="Unassembled WGS sequence"/>
</dbReference>
<accession>A0AAV0HBJ3</accession>
<evidence type="ECO:0000259" key="10">
    <source>
        <dbReference type="PROSITE" id="PS51698"/>
    </source>
</evidence>
<sequence>MDDDENGGVESGDEIESTSPRDGNAVIQEILKVIGSVAQLGDYRRSHRKECMALVRRIKTFLPFLEEIRDLETPITDEGIECLKNLKTTIVMAKKLLRTCNEGSKIYLAVESEAVMVGFRAVQDKLFNALESVPYEELGISDEVREQIDLMRAQLKRAQRRTDTQDMELAMDLMVVLSDNDELNSDCAIIKRIAGKLDLHDVESVTNETIAVRNLVREKGGGGGALAPSQETVQKIVDILNNIRKIVGLEATSDFDCHGGGGPATKSLAKSPSLVIPHDFLCPITLEIMTDPVLIASGQTYERESIQKWFDADHKTCPKTRQTLEQLSMAPNCALKSLIIEWCEKNNFKLPKKESYLAIGELSTCRGIEEVATLVDELSSSNLDVQRKAVKEIRMLSKESPENRVSIAKNGAVRPLVNLLPYPDSKIQEHAVTALLNLSIDEMNKRSITEAGAIPAIIDVLRTGSREAKENSAAALFSLSMLDENKVTIGLSDGIPPLVDLLQHGTLRGKKDALTALFNLCLSSCNKERAVDAGIVNPLMQLLKDRNLNMIDETLSIFLLLASHPEGRTAIGQLPFIEMLVEFIVDGTPKNKECATSVLLELGSGNPHYMLVALQFGAYDHLVEIRKSGTERGKRKANALLQLMSKSEQL</sequence>
<dbReference type="PROSITE" id="PS51698">
    <property type="entry name" value="U_BOX"/>
    <property type="match status" value="1"/>
</dbReference>
<dbReference type="PANTHER" id="PTHR23315">
    <property type="entry name" value="U BOX DOMAIN-CONTAINING"/>
    <property type="match status" value="1"/>
</dbReference>
<feature type="region of interest" description="Disordered" evidence="9">
    <location>
        <begin position="1"/>
        <end position="20"/>
    </location>
</feature>
<comment type="caution">
    <text evidence="11">The sequence shown here is derived from an EMBL/GenBank/DDBJ whole genome shotgun (WGS) entry which is preliminary data.</text>
</comment>
<comment type="catalytic activity">
    <reaction evidence="1">
        <text>S-ubiquitinyl-[E2 ubiquitin-conjugating enzyme]-L-cysteine + [acceptor protein]-L-lysine = [E2 ubiquitin-conjugating enzyme]-L-cysteine + N(6)-ubiquitinyl-[acceptor protein]-L-lysine.</text>
        <dbReference type="EC" id="2.3.2.27"/>
    </reaction>
</comment>
<keyword evidence="5" id="KW-0808">Transferase</keyword>
<dbReference type="FunFam" id="1.20.930.20:FF:000002">
    <property type="entry name" value="RING-type E3 ubiquitin transferase"/>
    <property type="match status" value="1"/>
</dbReference>